<accession>A0A8T8SUK7</accession>
<evidence type="ECO:0000313" key="2">
    <source>
        <dbReference type="Proteomes" id="UP000077671"/>
    </source>
</evidence>
<dbReference type="InterPro" id="IPR036771">
    <property type="entry name" value="ATPsynth_dsu/esu_N"/>
</dbReference>
<evidence type="ECO:0000313" key="1">
    <source>
        <dbReference type="EMBL" id="KAE8248922.1"/>
    </source>
</evidence>
<dbReference type="EMBL" id="LWDD02001353">
    <property type="protein sequence ID" value="KAE8248922.1"/>
    <property type="molecule type" value="Genomic_DNA"/>
</dbReference>
<dbReference type="Gene3D" id="2.60.15.10">
    <property type="entry name" value="F0F1 ATP synthase delta/epsilon subunit, N-terminal"/>
    <property type="match status" value="1"/>
</dbReference>
<protein>
    <submittedName>
        <fullName evidence="1">Uncharacterized protein</fullName>
    </submittedName>
</protein>
<dbReference type="AlphaFoldDB" id="A0A8T8SUK7"/>
<dbReference type="Proteomes" id="UP000077671">
    <property type="component" value="Unassembled WGS sequence"/>
</dbReference>
<feature type="non-terminal residue" evidence="1">
    <location>
        <position position="1"/>
    </location>
</feature>
<reference evidence="1" key="1">
    <citation type="submission" date="2016-04" db="EMBL/GenBank/DDBJ databases">
        <authorList>
            <person name="Nguyen H.D."/>
            <person name="Kesanakurti P."/>
            <person name="Cullis J."/>
            <person name="Levesque C.A."/>
            <person name="Hambleton S."/>
        </authorList>
    </citation>
    <scope>NUCLEOTIDE SEQUENCE</scope>
    <source>
        <strain evidence="1">DAOMC 238032</strain>
    </source>
</reference>
<organism evidence="1 2">
    <name type="scientific">Tilletia caries</name>
    <name type="common">wheat bunt fungus</name>
    <dbReference type="NCBI Taxonomy" id="13290"/>
    <lineage>
        <taxon>Eukaryota</taxon>
        <taxon>Fungi</taxon>
        <taxon>Dikarya</taxon>
        <taxon>Basidiomycota</taxon>
        <taxon>Ustilaginomycotina</taxon>
        <taxon>Exobasidiomycetes</taxon>
        <taxon>Tilletiales</taxon>
        <taxon>Tilletiaceae</taxon>
        <taxon>Tilletia</taxon>
    </lineage>
</organism>
<reference evidence="1" key="2">
    <citation type="journal article" date="2019" name="IMA Fungus">
        <title>Genome sequencing and comparison of five Tilletia species to identify candidate genes for the detection of regulated species infecting wheat.</title>
        <authorList>
            <person name="Nguyen H.D.T."/>
            <person name="Sultana T."/>
            <person name="Kesanakurti P."/>
            <person name="Hambleton S."/>
        </authorList>
    </citation>
    <scope>NUCLEOTIDE SEQUENCE</scope>
    <source>
        <strain evidence="1">DAOMC 238032</strain>
    </source>
</reference>
<name>A0A8T8SUK7_9BASI</name>
<proteinExistence type="predicted"/>
<gene>
    <name evidence="1" type="ORF">A4X03_0g6687</name>
</gene>
<comment type="caution">
    <text evidence="1">The sequence shown here is derived from an EMBL/GenBank/DDBJ whole genome shotgun (WGS) entry which is preliminary data.</text>
</comment>
<sequence>SGAPRSMGPGVQSTPGRSGLILTQVNIPAASGDMDILAAHMPSVEELKPDLVATRHRSVRPPSDDFLNKYINRDWLPSTTLSALTSLRKDSLRTDSPTVKRLLPIPAPSSPAFQAFTKPYHNSALVLVPEAVAGAVA</sequence>